<protein>
    <submittedName>
        <fullName evidence="3">VanZ family protein</fullName>
    </submittedName>
</protein>
<evidence type="ECO:0000259" key="2">
    <source>
        <dbReference type="Pfam" id="PF04892"/>
    </source>
</evidence>
<dbReference type="PANTHER" id="PTHR36834:SF1">
    <property type="entry name" value="INTEGRAL MEMBRANE PROTEIN"/>
    <property type="match status" value="1"/>
</dbReference>
<dbReference type="EMBL" id="WMIB01000004">
    <property type="protein sequence ID" value="MTH53034.1"/>
    <property type="molecule type" value="Genomic_DNA"/>
</dbReference>
<feature type="transmembrane region" description="Helical" evidence="1">
    <location>
        <begin position="109"/>
        <end position="131"/>
    </location>
</feature>
<dbReference type="OrthoDB" id="4822551at2"/>
<dbReference type="InterPro" id="IPR053150">
    <property type="entry name" value="Teicoplanin_resist-assoc"/>
</dbReference>
<keyword evidence="1" id="KW-1133">Transmembrane helix</keyword>
<feature type="transmembrane region" description="Helical" evidence="1">
    <location>
        <begin position="137"/>
        <end position="154"/>
    </location>
</feature>
<evidence type="ECO:0000256" key="1">
    <source>
        <dbReference type="SAM" id="Phobius"/>
    </source>
</evidence>
<comment type="caution">
    <text evidence="3">The sequence shown here is derived from an EMBL/GenBank/DDBJ whole genome shotgun (WGS) entry which is preliminary data.</text>
</comment>
<evidence type="ECO:0000313" key="4">
    <source>
        <dbReference type="Proteomes" id="UP000434639"/>
    </source>
</evidence>
<feature type="domain" description="VanZ-like" evidence="2">
    <location>
        <begin position="17"/>
        <end position="153"/>
    </location>
</feature>
<dbReference type="AlphaFoldDB" id="A0A7X2S3J1"/>
<dbReference type="Pfam" id="PF04892">
    <property type="entry name" value="VanZ"/>
    <property type="match status" value="1"/>
</dbReference>
<accession>A0A7X2S3J1</accession>
<organism evidence="3 4">
    <name type="scientific">Metabacillus mangrovi</name>
    <dbReference type="NCBI Taxonomy" id="1491830"/>
    <lineage>
        <taxon>Bacteria</taxon>
        <taxon>Bacillati</taxon>
        <taxon>Bacillota</taxon>
        <taxon>Bacilli</taxon>
        <taxon>Bacillales</taxon>
        <taxon>Bacillaceae</taxon>
        <taxon>Metabacillus</taxon>
    </lineage>
</organism>
<keyword evidence="1" id="KW-0812">Transmembrane</keyword>
<proteinExistence type="predicted"/>
<dbReference type="Proteomes" id="UP000434639">
    <property type="component" value="Unassembled WGS sequence"/>
</dbReference>
<dbReference type="PANTHER" id="PTHR36834">
    <property type="entry name" value="MEMBRANE PROTEIN-RELATED"/>
    <property type="match status" value="1"/>
</dbReference>
<sequence>MHMVKRQVKTLAAGALILYAAFLLKLILFKQIPLMETPSHFAGLSRDMIQQNLAYSNWTPFATVKRYLMVAETRPGLMIPNLIGNFAGFIPFGILVPMLFKKCRSGWRMLLLSFTFSMLLECIQLSLVLGVFDVDDILLNTAGGAVGYVLYWLGKKTVKK</sequence>
<evidence type="ECO:0000313" key="3">
    <source>
        <dbReference type="EMBL" id="MTH53034.1"/>
    </source>
</evidence>
<keyword evidence="4" id="KW-1185">Reference proteome</keyword>
<keyword evidence="1" id="KW-0472">Membrane</keyword>
<dbReference type="InterPro" id="IPR006976">
    <property type="entry name" value="VanZ-like"/>
</dbReference>
<gene>
    <name evidence="3" type="ORF">GKZ89_06385</name>
</gene>
<name>A0A7X2S3J1_9BACI</name>
<feature type="transmembrane region" description="Helical" evidence="1">
    <location>
        <begin position="77"/>
        <end position="100"/>
    </location>
</feature>
<reference evidence="3 4" key="1">
    <citation type="journal article" date="2017" name="Int. J. Syst. Evol. Microbiol.">
        <title>Bacillus mangrovi sp. nov., isolated from a sediment sample from a mangrove forest.</title>
        <authorList>
            <person name="Gupta V."/>
            <person name="Singh P.K."/>
            <person name="Korpole S."/>
            <person name="Tanuku N.R.S."/>
            <person name="Pinnaka A.K."/>
        </authorList>
    </citation>
    <scope>NUCLEOTIDE SEQUENCE [LARGE SCALE GENOMIC DNA]</scope>
    <source>
        <strain evidence="3 4">KCTC 33872</strain>
    </source>
</reference>